<evidence type="ECO:0000313" key="4">
    <source>
        <dbReference type="Proteomes" id="UP000799753"/>
    </source>
</evidence>
<dbReference type="PROSITE" id="PS50097">
    <property type="entry name" value="BTB"/>
    <property type="match status" value="1"/>
</dbReference>
<organism evidence="3 4">
    <name type="scientific">Massarina eburnea CBS 473.64</name>
    <dbReference type="NCBI Taxonomy" id="1395130"/>
    <lineage>
        <taxon>Eukaryota</taxon>
        <taxon>Fungi</taxon>
        <taxon>Dikarya</taxon>
        <taxon>Ascomycota</taxon>
        <taxon>Pezizomycotina</taxon>
        <taxon>Dothideomycetes</taxon>
        <taxon>Pleosporomycetidae</taxon>
        <taxon>Pleosporales</taxon>
        <taxon>Massarineae</taxon>
        <taxon>Massarinaceae</taxon>
        <taxon>Massarina</taxon>
    </lineage>
</organism>
<feature type="compositionally biased region" description="Acidic residues" evidence="1">
    <location>
        <begin position="315"/>
        <end position="324"/>
    </location>
</feature>
<gene>
    <name evidence="3" type="ORF">P280DRAFT_467641</name>
</gene>
<feature type="non-terminal residue" evidence="3">
    <location>
        <position position="372"/>
    </location>
</feature>
<evidence type="ECO:0000313" key="3">
    <source>
        <dbReference type="EMBL" id="KAF2642246.1"/>
    </source>
</evidence>
<dbReference type="PANTHER" id="PTHR47843:SF2">
    <property type="entry name" value="BTB DOMAIN-CONTAINING PROTEIN"/>
    <property type="match status" value="1"/>
</dbReference>
<proteinExistence type="predicted"/>
<sequence length="372" mass="41876">MTGPPSFSDLARKNDTVTIEVGPEPETQRFHVYTALLTYYSDYFAKTLSGDWKEAQDRTITLPDIDPRIFSIFVDWLYTKRLPVKSKDWIPLVGSFATLEESSSEHNRLVDILRTHTYVFADRFMVPGFRCAVHNDIANDLTLAGNTPFYDMVILAFDNLPAKNKLLTLLVKMHCAHWKPRCDRKNKGEISRRKELPYEFLLRAMILYGKIKENADLSLTGLRSCHDHVDQEEKNACSGCAGTDDDEGEDFGGDDEEEEVEEVKEAQPDAETQSTSEPSINTEVQGEREAHQDTEAVQPDVERDQPETVVQGTDEAQDEAEALDEQQPIEATEVVAAGQIEDVPQDPVITALTQEPEVAEASQPVRDSREVI</sequence>
<reference evidence="3" key="1">
    <citation type="journal article" date="2020" name="Stud. Mycol.">
        <title>101 Dothideomycetes genomes: a test case for predicting lifestyles and emergence of pathogens.</title>
        <authorList>
            <person name="Haridas S."/>
            <person name="Albert R."/>
            <person name="Binder M."/>
            <person name="Bloem J."/>
            <person name="Labutti K."/>
            <person name="Salamov A."/>
            <person name="Andreopoulos B."/>
            <person name="Baker S."/>
            <person name="Barry K."/>
            <person name="Bills G."/>
            <person name="Bluhm B."/>
            <person name="Cannon C."/>
            <person name="Castanera R."/>
            <person name="Culley D."/>
            <person name="Daum C."/>
            <person name="Ezra D."/>
            <person name="Gonzalez J."/>
            <person name="Henrissat B."/>
            <person name="Kuo A."/>
            <person name="Liang C."/>
            <person name="Lipzen A."/>
            <person name="Lutzoni F."/>
            <person name="Magnuson J."/>
            <person name="Mondo S."/>
            <person name="Nolan M."/>
            <person name="Ohm R."/>
            <person name="Pangilinan J."/>
            <person name="Park H.-J."/>
            <person name="Ramirez L."/>
            <person name="Alfaro M."/>
            <person name="Sun H."/>
            <person name="Tritt A."/>
            <person name="Yoshinaga Y."/>
            <person name="Zwiers L.-H."/>
            <person name="Turgeon B."/>
            <person name="Goodwin S."/>
            <person name="Spatafora J."/>
            <person name="Crous P."/>
            <person name="Grigoriev I."/>
        </authorList>
    </citation>
    <scope>NUCLEOTIDE SEQUENCE</scope>
    <source>
        <strain evidence="3">CBS 473.64</strain>
    </source>
</reference>
<feature type="region of interest" description="Disordered" evidence="1">
    <location>
        <begin position="234"/>
        <end position="329"/>
    </location>
</feature>
<dbReference type="CDD" id="cd18186">
    <property type="entry name" value="BTB_POZ_ZBTB_KLHL-like"/>
    <property type="match status" value="1"/>
</dbReference>
<dbReference type="PANTHER" id="PTHR47843">
    <property type="entry name" value="BTB DOMAIN-CONTAINING PROTEIN-RELATED"/>
    <property type="match status" value="1"/>
</dbReference>
<dbReference type="OrthoDB" id="194443at2759"/>
<evidence type="ECO:0000259" key="2">
    <source>
        <dbReference type="PROSITE" id="PS50097"/>
    </source>
</evidence>
<name>A0A6A6S2Y6_9PLEO</name>
<evidence type="ECO:0000256" key="1">
    <source>
        <dbReference type="SAM" id="MobiDB-lite"/>
    </source>
</evidence>
<feature type="compositionally biased region" description="Polar residues" evidence="1">
    <location>
        <begin position="270"/>
        <end position="284"/>
    </location>
</feature>
<dbReference type="SUPFAM" id="SSF54695">
    <property type="entry name" value="POZ domain"/>
    <property type="match status" value="1"/>
</dbReference>
<dbReference type="Gene3D" id="3.30.710.10">
    <property type="entry name" value="Potassium Channel Kv1.1, Chain A"/>
    <property type="match status" value="1"/>
</dbReference>
<dbReference type="AlphaFoldDB" id="A0A6A6S2Y6"/>
<dbReference type="EMBL" id="MU006781">
    <property type="protein sequence ID" value="KAF2642246.1"/>
    <property type="molecule type" value="Genomic_DNA"/>
</dbReference>
<dbReference type="SMART" id="SM00225">
    <property type="entry name" value="BTB"/>
    <property type="match status" value="1"/>
</dbReference>
<accession>A0A6A6S2Y6</accession>
<keyword evidence="4" id="KW-1185">Reference proteome</keyword>
<feature type="compositionally biased region" description="Acidic residues" evidence="1">
    <location>
        <begin position="243"/>
        <end position="262"/>
    </location>
</feature>
<protein>
    <recommendedName>
        <fullName evidence="2">BTB domain-containing protein</fullName>
    </recommendedName>
</protein>
<feature type="domain" description="BTB" evidence="2">
    <location>
        <begin position="15"/>
        <end position="86"/>
    </location>
</feature>
<dbReference type="Pfam" id="PF00651">
    <property type="entry name" value="BTB"/>
    <property type="match status" value="1"/>
</dbReference>
<dbReference type="InterPro" id="IPR000210">
    <property type="entry name" value="BTB/POZ_dom"/>
</dbReference>
<dbReference type="InterPro" id="IPR011333">
    <property type="entry name" value="SKP1/BTB/POZ_sf"/>
</dbReference>
<dbReference type="Proteomes" id="UP000799753">
    <property type="component" value="Unassembled WGS sequence"/>
</dbReference>
<feature type="compositionally biased region" description="Basic and acidic residues" evidence="1">
    <location>
        <begin position="285"/>
        <end position="306"/>
    </location>
</feature>